<evidence type="ECO:0000313" key="1">
    <source>
        <dbReference type="EMBL" id="MFD0861229.1"/>
    </source>
</evidence>
<proteinExistence type="predicted"/>
<evidence type="ECO:0000313" key="2">
    <source>
        <dbReference type="Proteomes" id="UP001596978"/>
    </source>
</evidence>
<sequence length="406" mass="45531">MNDSQTELKGALQFAKAIEQAREIMLTAPWYVFSPTPEQELAAAEKQLKHQIAAALDEGFVVHDPLHPEFRVMSQHNQYGLYNPDNKYFAATISSDGVYVIRGKRGTSASLEIQVGAGDPGYNENLTSPITVDQITGEDLNLRSDDTFEIIISDTKPEGAENWLQNYKGDYQANSILIREGFMDWEKEKGGTWYIERMDTSGQPNSNPSPKVVNDQYARASEYLINATKGWVKFVDRLRANLASGHLSQPRPTQDGSGLPGQWNAAGFFPMAPDDALIITVSRSNAKYQSIQVGDFWFNALDFYQRQTSLTTAQAQINDEEYRFVISAKDPGVANWLDTAGTQKIFVFMRWQGMPECEEPSAVRAKMVKFKELRKCLSDEPFFGPKKRQAQLAARKAAALTKPRGF</sequence>
<dbReference type="Proteomes" id="UP001596978">
    <property type="component" value="Unassembled WGS sequence"/>
</dbReference>
<dbReference type="RefSeq" id="WP_386403853.1">
    <property type="nucleotide sequence ID" value="NZ_JBHTJH010000004.1"/>
</dbReference>
<accession>A0ABW3CWK1</accession>
<evidence type="ECO:0008006" key="3">
    <source>
        <dbReference type="Google" id="ProtNLM"/>
    </source>
</evidence>
<keyword evidence="2" id="KW-1185">Reference proteome</keyword>
<reference evidence="2" key="1">
    <citation type="journal article" date="2019" name="Int. J. Syst. Evol. Microbiol.">
        <title>The Global Catalogue of Microorganisms (GCM) 10K type strain sequencing project: providing services to taxonomists for standard genome sequencing and annotation.</title>
        <authorList>
            <consortium name="The Broad Institute Genomics Platform"/>
            <consortium name="The Broad Institute Genome Sequencing Center for Infectious Disease"/>
            <person name="Wu L."/>
            <person name="Ma J."/>
        </authorList>
    </citation>
    <scope>NUCLEOTIDE SEQUENCE [LARGE SCALE GENOMIC DNA]</scope>
    <source>
        <strain evidence="2">CCUG 62952</strain>
    </source>
</reference>
<organism evidence="1 2">
    <name type="scientific">Sungkyunkwania multivorans</name>
    <dbReference type="NCBI Taxonomy" id="1173618"/>
    <lineage>
        <taxon>Bacteria</taxon>
        <taxon>Pseudomonadati</taxon>
        <taxon>Bacteroidota</taxon>
        <taxon>Flavobacteriia</taxon>
        <taxon>Flavobacteriales</taxon>
        <taxon>Flavobacteriaceae</taxon>
        <taxon>Sungkyunkwania</taxon>
    </lineage>
</organism>
<comment type="caution">
    <text evidence="1">The sequence shown here is derived from an EMBL/GenBank/DDBJ whole genome shotgun (WGS) entry which is preliminary data.</text>
</comment>
<dbReference type="EMBL" id="JBHTJH010000004">
    <property type="protein sequence ID" value="MFD0861229.1"/>
    <property type="molecule type" value="Genomic_DNA"/>
</dbReference>
<gene>
    <name evidence="1" type="ORF">ACFQ1M_03335</name>
</gene>
<protein>
    <recommendedName>
        <fullName evidence="3">DUF1214 domain-containing protein</fullName>
    </recommendedName>
</protein>
<name>A0ABW3CWK1_9FLAO</name>